<evidence type="ECO:0000256" key="3">
    <source>
        <dbReference type="ARBA" id="ARBA00009914"/>
    </source>
</evidence>
<evidence type="ECO:0000256" key="9">
    <source>
        <dbReference type="ARBA" id="ARBA00023328"/>
    </source>
</evidence>
<feature type="compositionally biased region" description="Polar residues" evidence="10">
    <location>
        <begin position="166"/>
        <end position="178"/>
    </location>
</feature>
<evidence type="ECO:0000256" key="8">
    <source>
        <dbReference type="ARBA" id="ARBA00023306"/>
    </source>
</evidence>
<comment type="subcellular location">
    <subcellularLocation>
        <location evidence="2">Chromosome</location>
        <location evidence="2">Centromere</location>
    </subcellularLocation>
    <subcellularLocation>
        <location evidence="1">Nucleus</location>
    </subcellularLocation>
</comment>
<protein>
    <recommendedName>
        <fullName evidence="11">Borealin N-terminal domain-containing protein</fullName>
    </recommendedName>
</protein>
<dbReference type="Proteomes" id="UP000053317">
    <property type="component" value="Unassembled WGS sequence"/>
</dbReference>
<dbReference type="GO" id="GO:0000070">
    <property type="term" value="P:mitotic sister chromatid segregation"/>
    <property type="evidence" value="ECO:0007669"/>
    <property type="project" value="TreeGrafter"/>
</dbReference>
<dbReference type="Pfam" id="PF10444">
    <property type="entry name" value="Nbl1_Borealin_N"/>
    <property type="match status" value="1"/>
</dbReference>
<keyword evidence="6" id="KW-0498">Mitosis</keyword>
<evidence type="ECO:0000256" key="7">
    <source>
        <dbReference type="ARBA" id="ARBA00023242"/>
    </source>
</evidence>
<reference evidence="12 13" key="1">
    <citation type="submission" date="2015-05" db="EMBL/GenBank/DDBJ databases">
        <title>Distinctive expansion of gene families associated with plant cell wall degradation and secondary metabolism in the genomes of grapevine trunk pathogens.</title>
        <authorList>
            <person name="Lawrence D.P."/>
            <person name="Travadon R."/>
            <person name="Rolshausen P.E."/>
            <person name="Baumgartner K."/>
        </authorList>
    </citation>
    <scope>NUCLEOTIDE SEQUENCE [LARGE SCALE GENOMIC DNA]</scope>
    <source>
        <strain evidence="12">UCRPC4</strain>
    </source>
</reference>
<evidence type="ECO:0000256" key="4">
    <source>
        <dbReference type="ARBA" id="ARBA00022454"/>
    </source>
</evidence>
<evidence type="ECO:0000256" key="1">
    <source>
        <dbReference type="ARBA" id="ARBA00004123"/>
    </source>
</evidence>
<evidence type="ECO:0000256" key="2">
    <source>
        <dbReference type="ARBA" id="ARBA00004584"/>
    </source>
</evidence>
<dbReference type="PANTHER" id="PTHR16040:SF7">
    <property type="entry name" value="AUSTRALIN, ISOFORM A-RELATED"/>
    <property type="match status" value="1"/>
</dbReference>
<sequence>MPPQTKKRKSNEMADVEATVSNDVTTPTGSPAAKRLRITQAQKQALIDNLQLEITERARSLRAHYALQATDLRSRIERRINRIPMSLRKATMGELLDMHALPESKTIAPSSKPLPPSAVTKTKNHPLPPLPQDRSSAAPSPVRSPHRPAKRGSGVLIHETSDKENTQPIHNDSLSNPKNPKRAKTGAGNGPRATSRSVKPGQPSSVLSPKSHNSRTLPRSPIKDNIPSMSPSKTQQSYTRPTSPLKPASPFKNATSAISASLAGMVEQAKRGTANTVAKARTASKEKSTTSSAATKKTRTGAMGPPPAPSAAGSRPPLDRAASQASNHSNASSSSNNTTVITKKSTAKAPTKSAVATKKATSTTSRTATTSRTGTTKATTSAAAAATAKRNAAATTETSATGRRVLRKRG</sequence>
<gene>
    <name evidence="12" type="ORF">UCRPC4_g06716</name>
</gene>
<dbReference type="OrthoDB" id="2392550at2759"/>
<feature type="compositionally biased region" description="Low complexity" evidence="10">
    <location>
        <begin position="289"/>
        <end position="303"/>
    </location>
</feature>
<dbReference type="PANTHER" id="PTHR16040">
    <property type="entry name" value="AUSTRALIN, ISOFORM A-RELATED"/>
    <property type="match status" value="1"/>
</dbReference>
<evidence type="ECO:0000256" key="6">
    <source>
        <dbReference type="ARBA" id="ARBA00022776"/>
    </source>
</evidence>
<dbReference type="GO" id="GO:0032133">
    <property type="term" value="C:chromosome passenger complex"/>
    <property type="evidence" value="ECO:0007669"/>
    <property type="project" value="TreeGrafter"/>
</dbReference>
<feature type="compositionally biased region" description="Polar residues" evidence="10">
    <location>
        <begin position="192"/>
        <end position="217"/>
    </location>
</feature>
<keyword evidence="8" id="KW-0131">Cell cycle</keyword>
<feature type="compositionally biased region" description="Polar residues" evidence="10">
    <location>
        <begin position="19"/>
        <end position="29"/>
    </location>
</feature>
<proteinExistence type="inferred from homology"/>
<name>A0A0G2FRB0_PHACM</name>
<comment type="caution">
    <text evidence="12">The sequence shown here is derived from an EMBL/GenBank/DDBJ whole genome shotgun (WGS) entry which is preliminary data.</text>
</comment>
<reference evidence="12 13" key="2">
    <citation type="submission" date="2015-05" db="EMBL/GenBank/DDBJ databases">
        <authorList>
            <person name="Morales-Cruz A."/>
            <person name="Amrine K.C."/>
            <person name="Cantu D."/>
        </authorList>
    </citation>
    <scope>NUCLEOTIDE SEQUENCE [LARGE SCALE GENOMIC DNA]</scope>
    <source>
        <strain evidence="12">UCRPC4</strain>
    </source>
</reference>
<keyword evidence="9" id="KW-0137">Centromere</keyword>
<feature type="compositionally biased region" description="Low complexity" evidence="10">
    <location>
        <begin position="134"/>
        <end position="143"/>
    </location>
</feature>
<feature type="region of interest" description="Disordered" evidence="10">
    <location>
        <begin position="1"/>
        <end position="33"/>
    </location>
</feature>
<dbReference type="InterPro" id="IPR018867">
    <property type="entry name" value="Cell_div_borealin"/>
</dbReference>
<feature type="compositionally biased region" description="Low complexity" evidence="10">
    <location>
        <begin position="310"/>
        <end position="398"/>
    </location>
</feature>
<feature type="region of interest" description="Disordered" evidence="10">
    <location>
        <begin position="103"/>
        <end position="252"/>
    </location>
</feature>
<evidence type="ECO:0000256" key="5">
    <source>
        <dbReference type="ARBA" id="ARBA00022618"/>
    </source>
</evidence>
<dbReference type="GO" id="GO:0051301">
    <property type="term" value="P:cell division"/>
    <property type="evidence" value="ECO:0007669"/>
    <property type="project" value="UniProtKB-KW"/>
</dbReference>
<evidence type="ECO:0000313" key="12">
    <source>
        <dbReference type="EMBL" id="KKY14458.1"/>
    </source>
</evidence>
<feature type="region of interest" description="Disordered" evidence="10">
    <location>
        <begin position="270"/>
        <end position="410"/>
    </location>
</feature>
<evidence type="ECO:0000256" key="10">
    <source>
        <dbReference type="SAM" id="MobiDB-lite"/>
    </source>
</evidence>
<keyword evidence="5" id="KW-0132">Cell division</keyword>
<comment type="similarity">
    <text evidence="3">Belongs to the borealin family.</text>
</comment>
<feature type="domain" description="Borealin N-terminal" evidence="11">
    <location>
        <begin position="42"/>
        <end position="97"/>
    </location>
</feature>
<accession>A0A0G2FRB0</accession>
<evidence type="ECO:0000259" key="11">
    <source>
        <dbReference type="Pfam" id="PF10444"/>
    </source>
</evidence>
<dbReference type="EMBL" id="LCWF01000223">
    <property type="protein sequence ID" value="KKY14458.1"/>
    <property type="molecule type" value="Genomic_DNA"/>
</dbReference>
<dbReference type="AlphaFoldDB" id="A0A0G2FRB0"/>
<evidence type="ECO:0000313" key="13">
    <source>
        <dbReference type="Proteomes" id="UP000053317"/>
    </source>
</evidence>
<organism evidence="12 13">
    <name type="scientific">Phaeomoniella chlamydospora</name>
    <name type="common">Phaeoacremonium chlamydosporum</name>
    <dbReference type="NCBI Taxonomy" id="158046"/>
    <lineage>
        <taxon>Eukaryota</taxon>
        <taxon>Fungi</taxon>
        <taxon>Dikarya</taxon>
        <taxon>Ascomycota</taxon>
        <taxon>Pezizomycotina</taxon>
        <taxon>Eurotiomycetes</taxon>
        <taxon>Chaetothyriomycetidae</taxon>
        <taxon>Phaeomoniellales</taxon>
        <taxon>Phaeomoniellaceae</taxon>
        <taxon>Phaeomoniella</taxon>
    </lineage>
</organism>
<keyword evidence="4" id="KW-0158">Chromosome</keyword>
<dbReference type="GO" id="GO:0005634">
    <property type="term" value="C:nucleus"/>
    <property type="evidence" value="ECO:0007669"/>
    <property type="project" value="UniProtKB-SubCell"/>
</dbReference>
<dbReference type="InterPro" id="IPR018851">
    <property type="entry name" value="Borealin_N"/>
</dbReference>
<keyword evidence="13" id="KW-1185">Reference proteome</keyword>
<feature type="compositionally biased region" description="Polar residues" evidence="10">
    <location>
        <begin position="227"/>
        <end position="242"/>
    </location>
</feature>
<dbReference type="GO" id="GO:0000775">
    <property type="term" value="C:chromosome, centromeric region"/>
    <property type="evidence" value="ECO:0007669"/>
    <property type="project" value="UniProtKB-SubCell"/>
</dbReference>
<keyword evidence="7" id="KW-0539">Nucleus</keyword>
<dbReference type="GO" id="GO:0051233">
    <property type="term" value="C:spindle midzone"/>
    <property type="evidence" value="ECO:0007669"/>
    <property type="project" value="TreeGrafter"/>
</dbReference>